<feature type="compositionally biased region" description="Polar residues" evidence="1">
    <location>
        <begin position="258"/>
        <end position="268"/>
    </location>
</feature>
<evidence type="ECO:0000313" key="3">
    <source>
        <dbReference type="WBParaSite" id="nRc.2.0.1.t09942-RA"/>
    </source>
</evidence>
<protein>
    <submittedName>
        <fullName evidence="3">Uncharacterized protein</fullName>
    </submittedName>
</protein>
<feature type="region of interest" description="Disordered" evidence="1">
    <location>
        <begin position="374"/>
        <end position="395"/>
    </location>
</feature>
<dbReference type="AlphaFoldDB" id="A0A915I864"/>
<reference evidence="3" key="1">
    <citation type="submission" date="2022-11" db="UniProtKB">
        <authorList>
            <consortium name="WormBaseParasite"/>
        </authorList>
    </citation>
    <scope>IDENTIFICATION</scope>
</reference>
<feature type="region of interest" description="Disordered" evidence="1">
    <location>
        <begin position="252"/>
        <end position="273"/>
    </location>
</feature>
<dbReference type="Proteomes" id="UP000887565">
    <property type="component" value="Unplaced"/>
</dbReference>
<sequence>MSSQQDGFDKELNKINAEIDNLDFLWNKAKKVDIWKDDEKKKQNCSKIAELMELMGEVRKQVLQRATEKDGDLILKCLELCYYITKNKRNRAKMGNSDFIPAALSVFCKFFAIIRERKIDTNDINHQICLLSASLLRMLARTKTGRENLVSRDGLKIFKEAVQDRLKREKSSKESKDLDAVICSLCLRCLPLKPLPINKDFPLTFVLPVTDACRCPAEDASESDEDNVIEIGAGPDVSEVLAARLRASKSLDDDAPRLSTQQSVPGQTNPLGGLPFNNPPAVTETFCSKCDNLEAYKKFCIEFGEDIKPIINEQKFSDIQVLVSPNDEEAYRPTLRRSSRSTLDMVKKMMEPNRLTAKNRCSSELKFNKEWRRCRNSSDPHPESGGTSPERGYPHRLHHNISTAKFDRSDSAVSMEAGLSLSVTEPPDCAASENRKNCFYDQKVYSDFAKNTKRVAAFCKLAYPDYVSAYPNLPLQPCNEYPKALLRTVLKEVGRSENSQFEQKTVYDLDELLTKEREPPELINDDEDR</sequence>
<dbReference type="WBParaSite" id="nRc.2.0.1.t09942-RA">
    <property type="protein sequence ID" value="nRc.2.0.1.t09942-RA"/>
    <property type="gene ID" value="nRc.2.0.1.g09942"/>
</dbReference>
<proteinExistence type="predicted"/>
<evidence type="ECO:0000313" key="2">
    <source>
        <dbReference type="Proteomes" id="UP000887565"/>
    </source>
</evidence>
<keyword evidence="2" id="KW-1185">Reference proteome</keyword>
<organism evidence="2 3">
    <name type="scientific">Romanomermis culicivorax</name>
    <name type="common">Nematode worm</name>
    <dbReference type="NCBI Taxonomy" id="13658"/>
    <lineage>
        <taxon>Eukaryota</taxon>
        <taxon>Metazoa</taxon>
        <taxon>Ecdysozoa</taxon>
        <taxon>Nematoda</taxon>
        <taxon>Enoplea</taxon>
        <taxon>Dorylaimia</taxon>
        <taxon>Mermithida</taxon>
        <taxon>Mermithoidea</taxon>
        <taxon>Mermithidae</taxon>
        <taxon>Romanomermis</taxon>
    </lineage>
</organism>
<name>A0A915I864_ROMCU</name>
<evidence type="ECO:0000256" key="1">
    <source>
        <dbReference type="SAM" id="MobiDB-lite"/>
    </source>
</evidence>
<accession>A0A915I864</accession>